<evidence type="ECO:0000313" key="1">
    <source>
        <dbReference type="EMBL" id="SDZ46342.1"/>
    </source>
</evidence>
<evidence type="ECO:0000313" key="2">
    <source>
        <dbReference type="Proteomes" id="UP000199529"/>
    </source>
</evidence>
<dbReference type="STRING" id="418495.SAMN05216215_107637"/>
<organism evidence="1 2">
    <name type="scientific">Saccharopolyspora shandongensis</name>
    <dbReference type="NCBI Taxonomy" id="418495"/>
    <lineage>
        <taxon>Bacteria</taxon>
        <taxon>Bacillati</taxon>
        <taxon>Actinomycetota</taxon>
        <taxon>Actinomycetes</taxon>
        <taxon>Pseudonocardiales</taxon>
        <taxon>Pseudonocardiaceae</taxon>
        <taxon>Saccharopolyspora</taxon>
    </lineage>
</organism>
<protein>
    <submittedName>
        <fullName evidence="1">Uncharacterized protein</fullName>
    </submittedName>
</protein>
<reference evidence="2" key="1">
    <citation type="submission" date="2016-10" db="EMBL/GenBank/DDBJ databases">
        <authorList>
            <person name="Varghese N."/>
            <person name="Submissions S."/>
        </authorList>
    </citation>
    <scope>NUCLEOTIDE SEQUENCE [LARGE SCALE GENOMIC DNA]</scope>
    <source>
        <strain evidence="2">CGMCC 4.3530</strain>
    </source>
</reference>
<dbReference type="AlphaFoldDB" id="A0A1H3T7V0"/>
<proteinExistence type="predicted"/>
<gene>
    <name evidence="1" type="ORF">SAMN05216215_107637</name>
</gene>
<dbReference type="Proteomes" id="UP000199529">
    <property type="component" value="Unassembled WGS sequence"/>
</dbReference>
<name>A0A1H3T7V0_9PSEU</name>
<keyword evidence="2" id="KW-1185">Reference proteome</keyword>
<dbReference type="OrthoDB" id="3773711at2"/>
<dbReference type="RefSeq" id="WP_093277691.1">
    <property type="nucleotide sequence ID" value="NZ_FNOK01000076.1"/>
</dbReference>
<accession>A0A1H3T7V0</accession>
<sequence length="163" mass="18275">MSWNDFRRRQQAIQTVLDDASRNPSEALTHVPAPFLDATDALRALQYKWTQQLTGRIGVALAETDDTPHADRVQAVTAAWRRTAEANPVLRDLLDRHESDPVLRSDMAREHRLLAVAAGLAEHTEPVDDVARVGRAFRQLVRITPEPSPQCIGGRLRKLIPSF</sequence>
<dbReference type="EMBL" id="FNOK01000076">
    <property type="protein sequence ID" value="SDZ46342.1"/>
    <property type="molecule type" value="Genomic_DNA"/>
</dbReference>